<dbReference type="KEGG" id="plon:Pla110_40640"/>
<dbReference type="Pfam" id="PF04966">
    <property type="entry name" value="OprB"/>
    <property type="match status" value="1"/>
</dbReference>
<dbReference type="Proteomes" id="UP000317178">
    <property type="component" value="Chromosome"/>
</dbReference>
<dbReference type="InterPro" id="IPR052932">
    <property type="entry name" value="OprB_Porin"/>
</dbReference>
<dbReference type="PANTHER" id="PTHR37944">
    <property type="entry name" value="PORIN B"/>
    <property type="match status" value="1"/>
</dbReference>
<dbReference type="GO" id="GO:0016020">
    <property type="term" value="C:membrane"/>
    <property type="evidence" value="ECO:0007669"/>
    <property type="project" value="InterPro"/>
</dbReference>
<dbReference type="OrthoDB" id="177316at2"/>
<comment type="similarity">
    <text evidence="1 2">Belongs to the OprB family.</text>
</comment>
<evidence type="ECO:0000256" key="1">
    <source>
        <dbReference type="ARBA" id="ARBA00008769"/>
    </source>
</evidence>
<evidence type="ECO:0000313" key="4">
    <source>
        <dbReference type="Proteomes" id="UP000317178"/>
    </source>
</evidence>
<dbReference type="EMBL" id="CP036281">
    <property type="protein sequence ID" value="QDU82309.1"/>
    <property type="molecule type" value="Genomic_DNA"/>
</dbReference>
<name>A0A518CSV2_9PLAN</name>
<dbReference type="PANTHER" id="PTHR37944:SF1">
    <property type="entry name" value="PORIN B"/>
    <property type="match status" value="1"/>
</dbReference>
<proteinExistence type="inferred from homology"/>
<gene>
    <name evidence="3" type="ORF">Pla110_40640</name>
</gene>
<protein>
    <submittedName>
        <fullName evidence="3">Carbohydrate-selective porin, OprB family</fullName>
    </submittedName>
</protein>
<dbReference type="InterPro" id="IPR038673">
    <property type="entry name" value="OprB_sf"/>
</dbReference>
<dbReference type="Gene3D" id="2.40.160.180">
    <property type="entry name" value="Carbohydrate-selective porin OprB"/>
    <property type="match status" value="1"/>
</dbReference>
<evidence type="ECO:0000256" key="2">
    <source>
        <dbReference type="RuleBase" id="RU363072"/>
    </source>
</evidence>
<accession>A0A518CSV2</accession>
<dbReference type="AlphaFoldDB" id="A0A518CSV2"/>
<dbReference type="InterPro" id="IPR007049">
    <property type="entry name" value="Carb-sel_porin_OprB"/>
</dbReference>
<dbReference type="GO" id="GO:0008643">
    <property type="term" value="P:carbohydrate transport"/>
    <property type="evidence" value="ECO:0007669"/>
    <property type="project" value="InterPro"/>
</dbReference>
<reference evidence="3 4" key="1">
    <citation type="submission" date="2019-02" db="EMBL/GenBank/DDBJ databases">
        <title>Deep-cultivation of Planctomycetes and their phenomic and genomic characterization uncovers novel biology.</title>
        <authorList>
            <person name="Wiegand S."/>
            <person name="Jogler M."/>
            <person name="Boedeker C."/>
            <person name="Pinto D."/>
            <person name="Vollmers J."/>
            <person name="Rivas-Marin E."/>
            <person name="Kohn T."/>
            <person name="Peeters S.H."/>
            <person name="Heuer A."/>
            <person name="Rast P."/>
            <person name="Oberbeckmann S."/>
            <person name="Bunk B."/>
            <person name="Jeske O."/>
            <person name="Meyerdierks A."/>
            <person name="Storesund J.E."/>
            <person name="Kallscheuer N."/>
            <person name="Luecker S."/>
            <person name="Lage O.M."/>
            <person name="Pohl T."/>
            <person name="Merkel B.J."/>
            <person name="Hornburger P."/>
            <person name="Mueller R.-W."/>
            <person name="Bruemmer F."/>
            <person name="Labrenz M."/>
            <person name="Spormann A.M."/>
            <person name="Op den Camp H."/>
            <person name="Overmann J."/>
            <person name="Amann R."/>
            <person name="Jetten M.S.M."/>
            <person name="Mascher T."/>
            <person name="Medema M.H."/>
            <person name="Devos D.P."/>
            <person name="Kaster A.-K."/>
            <person name="Ovreas L."/>
            <person name="Rohde M."/>
            <person name="Galperin M.Y."/>
            <person name="Jogler C."/>
        </authorList>
    </citation>
    <scope>NUCLEOTIDE SEQUENCE [LARGE SCALE GENOMIC DNA]</scope>
    <source>
        <strain evidence="3 4">Pla110</strain>
    </source>
</reference>
<sequence length="460" mass="50220">MLGLDLFQLSSRCRVPVCIGLGLVFSVMPQSAEAQESDFSDPEIRPITWSTETCDSCQAAAMPCPCESCGCSQGCDDHSLPTLNELLSLPEHGIVMENNVTQFYMGVVEGGQEHEFRYSGHGDYLINADFSKMGGPEGLFLKLRAEHRFGQSMSGTTGALLPSNVAADLPVADSEEVYLTNVLFTQMFSENFGVFAGKTDTLDGDMNAFAHGRGIKQFSNMAFVATPIALRSIPYSSLATGFVWLEQGEPIFTFTVMNPTDTTRTSGFDELFEEGVALIPELRLPTNFFGMPGHQLFGATWSSRTYTALDQDPRIILPNVPVAKSSDTWSLYYNFDQYLYVDPCDSKKGWGVFGRAGIAEADTNPLEWFLSFGIGGNSVIHGRDEDTFGVGYYYAGTSDEIAPFVQNAIGGINDGQGVEMYYNIAVNRSLTITPDAQVIIPARDQIDTAVLLGVRANLTF</sequence>
<keyword evidence="4" id="KW-1185">Reference proteome</keyword>
<organism evidence="3 4">
    <name type="scientific">Polystyrenella longa</name>
    <dbReference type="NCBI Taxonomy" id="2528007"/>
    <lineage>
        <taxon>Bacteria</taxon>
        <taxon>Pseudomonadati</taxon>
        <taxon>Planctomycetota</taxon>
        <taxon>Planctomycetia</taxon>
        <taxon>Planctomycetales</taxon>
        <taxon>Planctomycetaceae</taxon>
        <taxon>Polystyrenella</taxon>
    </lineage>
</organism>
<evidence type="ECO:0000313" key="3">
    <source>
        <dbReference type="EMBL" id="QDU82309.1"/>
    </source>
</evidence>
<dbReference type="GO" id="GO:0015288">
    <property type="term" value="F:porin activity"/>
    <property type="evidence" value="ECO:0007669"/>
    <property type="project" value="InterPro"/>
</dbReference>